<evidence type="ECO:0000313" key="1">
    <source>
        <dbReference type="EMBL" id="GAH65725.1"/>
    </source>
</evidence>
<comment type="caution">
    <text evidence="1">The sequence shown here is derived from an EMBL/GenBank/DDBJ whole genome shotgun (WGS) entry which is preliminary data.</text>
</comment>
<dbReference type="InterPro" id="IPR003718">
    <property type="entry name" value="OsmC/Ohr_fam"/>
</dbReference>
<dbReference type="EMBL" id="BARU01029337">
    <property type="protein sequence ID" value="GAH65725.1"/>
    <property type="molecule type" value="Genomic_DNA"/>
</dbReference>
<dbReference type="PANTHER" id="PTHR39624">
    <property type="entry name" value="PROTEIN INVOLVED IN RIMO-MEDIATED BETA-METHYLTHIOLATION OF RIBOSOMAL PROTEIN S12 YCAO"/>
    <property type="match status" value="1"/>
</dbReference>
<sequence length="136" mass="15201">MEVLVKYESGFRFSAVCREYTVTTGRGEDGNDKRDGMWPAQLFEASIGMCIGGYVAKFCKEQGIPYDDMTIELSRRTQAELSRTARIDARIHLDAKLSQEQKQGILRAADCCHITDSIREGMQIVCSLADAKVDNV</sequence>
<name>X1I8V5_9ZZZZ</name>
<dbReference type="SUPFAM" id="SSF82784">
    <property type="entry name" value="OsmC-like"/>
    <property type="match status" value="1"/>
</dbReference>
<dbReference type="PANTHER" id="PTHR39624:SF2">
    <property type="entry name" value="OSMC-LIKE PROTEIN"/>
    <property type="match status" value="1"/>
</dbReference>
<reference evidence="1" key="1">
    <citation type="journal article" date="2014" name="Front. Microbiol.">
        <title>High frequency of phylogenetically diverse reductive dehalogenase-homologous genes in deep subseafloor sedimentary metagenomes.</title>
        <authorList>
            <person name="Kawai M."/>
            <person name="Futagami T."/>
            <person name="Toyoda A."/>
            <person name="Takaki Y."/>
            <person name="Nishi S."/>
            <person name="Hori S."/>
            <person name="Arai W."/>
            <person name="Tsubouchi T."/>
            <person name="Morono Y."/>
            <person name="Uchiyama I."/>
            <person name="Ito T."/>
            <person name="Fujiyama A."/>
            <person name="Inagaki F."/>
            <person name="Takami H."/>
        </authorList>
    </citation>
    <scope>NUCLEOTIDE SEQUENCE</scope>
    <source>
        <strain evidence="1">Expedition CK06-06</strain>
    </source>
</reference>
<dbReference type="Pfam" id="PF02566">
    <property type="entry name" value="OsmC"/>
    <property type="match status" value="1"/>
</dbReference>
<proteinExistence type="predicted"/>
<organism evidence="1">
    <name type="scientific">marine sediment metagenome</name>
    <dbReference type="NCBI Taxonomy" id="412755"/>
    <lineage>
        <taxon>unclassified sequences</taxon>
        <taxon>metagenomes</taxon>
        <taxon>ecological metagenomes</taxon>
    </lineage>
</organism>
<protein>
    <recommendedName>
        <fullName evidence="2">OsmC family protein</fullName>
    </recommendedName>
</protein>
<gene>
    <name evidence="1" type="ORF">S03H2_46679</name>
</gene>
<evidence type="ECO:0008006" key="2">
    <source>
        <dbReference type="Google" id="ProtNLM"/>
    </source>
</evidence>
<dbReference type="InterPro" id="IPR015946">
    <property type="entry name" value="KH_dom-like_a/b"/>
</dbReference>
<dbReference type="AlphaFoldDB" id="X1I8V5"/>
<dbReference type="InterPro" id="IPR036102">
    <property type="entry name" value="OsmC/Ohrsf"/>
</dbReference>
<dbReference type="Gene3D" id="3.30.300.20">
    <property type="match status" value="1"/>
</dbReference>
<accession>X1I8V5</accession>